<dbReference type="EMBL" id="CAJOAY010000432">
    <property type="protein sequence ID" value="CAF3663765.1"/>
    <property type="molecule type" value="Genomic_DNA"/>
</dbReference>
<organism evidence="2 6">
    <name type="scientific">Adineta steineri</name>
    <dbReference type="NCBI Taxonomy" id="433720"/>
    <lineage>
        <taxon>Eukaryota</taxon>
        <taxon>Metazoa</taxon>
        <taxon>Spiralia</taxon>
        <taxon>Gnathifera</taxon>
        <taxon>Rotifera</taxon>
        <taxon>Eurotatoria</taxon>
        <taxon>Bdelloidea</taxon>
        <taxon>Adinetida</taxon>
        <taxon>Adinetidae</taxon>
        <taxon>Adineta</taxon>
    </lineage>
</organism>
<dbReference type="AlphaFoldDB" id="A0A815BU59"/>
<dbReference type="Proteomes" id="UP000663881">
    <property type="component" value="Unassembled WGS sequence"/>
</dbReference>
<evidence type="ECO:0000313" key="4">
    <source>
        <dbReference type="EMBL" id="CAF3663765.1"/>
    </source>
</evidence>
<dbReference type="Proteomes" id="UP000663891">
    <property type="component" value="Unassembled WGS sequence"/>
</dbReference>
<name>A0A815BU59_9BILA</name>
<dbReference type="Proteomes" id="UP000663844">
    <property type="component" value="Unassembled WGS sequence"/>
</dbReference>
<dbReference type="Proteomes" id="UP000663845">
    <property type="component" value="Unassembled WGS sequence"/>
</dbReference>
<gene>
    <name evidence="2" type="ORF">JYZ213_LOCUS30743</name>
    <name evidence="4" type="ORF">OKA104_LOCUS9947</name>
    <name evidence="5" type="ORF">OXD698_LOCUS33454</name>
    <name evidence="3" type="ORF">VCS650_LOCUS30334</name>
</gene>
<protein>
    <submittedName>
        <fullName evidence="2">Uncharacterized protein</fullName>
    </submittedName>
</protein>
<dbReference type="EMBL" id="CAJOAZ010004589">
    <property type="protein sequence ID" value="CAF4066433.1"/>
    <property type="molecule type" value="Genomic_DNA"/>
</dbReference>
<reference evidence="2" key="1">
    <citation type="submission" date="2021-02" db="EMBL/GenBank/DDBJ databases">
        <authorList>
            <person name="Nowell W R."/>
        </authorList>
    </citation>
    <scope>NUCLEOTIDE SEQUENCE</scope>
</reference>
<feature type="signal peptide" evidence="1">
    <location>
        <begin position="1"/>
        <end position="18"/>
    </location>
</feature>
<evidence type="ECO:0000313" key="2">
    <source>
        <dbReference type="EMBL" id="CAF1271901.1"/>
    </source>
</evidence>
<accession>A0A815BU59</accession>
<sequence length="202" mass="23849">MSIYMGLLLIGMIVTINGLNSTSTIETDLNDITKLHTEYLKRFPSELHSQLYDDKCVMIYECCSTDRDTLYVTFIDEIINMRCLMKGTSKSSCRRIINKMNLLGQAVDPKYFELLIDIQSHMDRTKKWKKQMEMVCSDNEFYGYFCDRDNTEKFQSCQRKVLEMIARKNNDDGTFYNQYVEQMKQDYINDNNKLSKYSFSDS</sequence>
<dbReference type="EMBL" id="CAJNOG010000499">
    <property type="protein sequence ID" value="CAF1271901.1"/>
    <property type="molecule type" value="Genomic_DNA"/>
</dbReference>
<evidence type="ECO:0000313" key="3">
    <source>
        <dbReference type="EMBL" id="CAF1287864.1"/>
    </source>
</evidence>
<evidence type="ECO:0000313" key="5">
    <source>
        <dbReference type="EMBL" id="CAF4066433.1"/>
    </source>
</evidence>
<evidence type="ECO:0000256" key="1">
    <source>
        <dbReference type="SAM" id="SignalP"/>
    </source>
</evidence>
<comment type="caution">
    <text evidence="2">The sequence shown here is derived from an EMBL/GenBank/DDBJ whole genome shotgun (WGS) entry which is preliminary data.</text>
</comment>
<evidence type="ECO:0000313" key="6">
    <source>
        <dbReference type="Proteomes" id="UP000663845"/>
    </source>
</evidence>
<dbReference type="EMBL" id="CAJNON010000490">
    <property type="protein sequence ID" value="CAF1287864.1"/>
    <property type="molecule type" value="Genomic_DNA"/>
</dbReference>
<dbReference type="OrthoDB" id="10019739at2759"/>
<keyword evidence="1" id="KW-0732">Signal</keyword>
<proteinExistence type="predicted"/>
<feature type="chain" id="PRO_5036227006" evidence="1">
    <location>
        <begin position="19"/>
        <end position="202"/>
    </location>
</feature>